<dbReference type="EMBL" id="PNEN01001793">
    <property type="protein sequence ID" value="PPJ50099.1"/>
    <property type="molecule type" value="Genomic_DNA"/>
</dbReference>
<evidence type="ECO:0000313" key="2">
    <source>
        <dbReference type="EMBL" id="PPJ50099.1"/>
    </source>
</evidence>
<name>A0A2S6BRJ9_9PEZI</name>
<feature type="region of interest" description="Disordered" evidence="1">
    <location>
        <begin position="260"/>
        <end position="304"/>
    </location>
</feature>
<dbReference type="OrthoDB" id="3647327at2759"/>
<gene>
    <name evidence="2" type="ORF">CBER1_05041</name>
</gene>
<dbReference type="AlphaFoldDB" id="A0A2S6BRJ9"/>
<feature type="compositionally biased region" description="Polar residues" evidence="1">
    <location>
        <begin position="52"/>
        <end position="70"/>
    </location>
</feature>
<keyword evidence="3" id="KW-1185">Reference proteome</keyword>
<dbReference type="Proteomes" id="UP000237631">
    <property type="component" value="Unassembled WGS sequence"/>
</dbReference>
<accession>A0A2S6BRJ9</accession>
<feature type="region of interest" description="Disordered" evidence="1">
    <location>
        <begin position="47"/>
        <end position="136"/>
    </location>
</feature>
<comment type="caution">
    <text evidence="2">The sequence shown here is derived from an EMBL/GenBank/DDBJ whole genome shotgun (WGS) entry which is preliminary data.</text>
</comment>
<protein>
    <submittedName>
        <fullName evidence="2">Uncharacterized protein</fullName>
    </submittedName>
</protein>
<dbReference type="STRING" id="357750.A0A2S6BRJ9"/>
<evidence type="ECO:0000256" key="1">
    <source>
        <dbReference type="SAM" id="MobiDB-lite"/>
    </source>
</evidence>
<feature type="compositionally biased region" description="Polar residues" evidence="1">
    <location>
        <begin position="96"/>
        <end position="106"/>
    </location>
</feature>
<sequence>MSPKSSPPCAAASPEAQNIESAFADYNVAPAPYYSLGAVFLTRAPAAAVHDSPTSSNSFPSPQDVQSISSPPRVPHAEAVFTRGASPPHHLHPPSAESNGPTTSKTNPKKRAALDEDDGSNNLHSTTGAGCPKRPRLADPILQGSLLDFGGIEMYSVHAFLSPTSAHGDTQHDWEYDDFNATPEELGFMAAPSFQQESVSAPVSYDDTAAYPLAQSLSDGLFGSTAGQMSLPFDTAAPFELGAIGAWDDSVYTESRIDPALTDAQSPPPPNTVNQSSTPQEAGQTSHSVTHYEPGPVGPRDHSAFLGQQINPALDTAQQQVPVVSSAAVVSPLTQSSTTPHAGSSQAVHQSQASVTTQAATQASVVTQAPTQAASNPSSGSGQVATGTTTQTAPRRNRRVKTTDVPFNARPPMGHTITAKEIACFATKLLTLPRLVMRFQRNGIKSAMPATMHLEAIGQSANQALLKTHKNRVKQEFTPGGRLAMDLSSWDVDNAVALGPDNDLTANQWRFKDFHKHSNDPRNAKQPKDAWVDIPLTTFYAHIPRANWPTGQDRGVMTRVFEYVVANGLTDKTTAHWDELIANLPSEPLLRARNNTLNLDQEAAEVFRTRT</sequence>
<reference evidence="3" key="1">
    <citation type="journal article" date="2017" name="bioRxiv">
        <title>Conservation of a gene cluster reveals novel cercosporin biosynthetic mechanisms and extends production to the genus Colletotrichum.</title>
        <authorList>
            <person name="de Jonge R."/>
            <person name="Ebert M.K."/>
            <person name="Huitt-Roehl C.R."/>
            <person name="Pal P."/>
            <person name="Suttle J.C."/>
            <person name="Spanner R.E."/>
            <person name="Neubauer J.D."/>
            <person name="Jurick W.M.II."/>
            <person name="Stott K.A."/>
            <person name="Secor G.A."/>
            <person name="Thomma B.P.H.J."/>
            <person name="Van de Peer Y."/>
            <person name="Townsend C.A."/>
            <person name="Bolton M.D."/>
        </authorList>
    </citation>
    <scope>NUCLEOTIDE SEQUENCE [LARGE SCALE GENOMIC DNA]</scope>
    <source>
        <strain evidence="3">CBS538.71</strain>
    </source>
</reference>
<feature type="compositionally biased region" description="Polar residues" evidence="1">
    <location>
        <begin position="272"/>
        <end position="289"/>
    </location>
</feature>
<evidence type="ECO:0000313" key="3">
    <source>
        <dbReference type="Proteomes" id="UP000237631"/>
    </source>
</evidence>
<feature type="compositionally biased region" description="Low complexity" evidence="1">
    <location>
        <begin position="341"/>
        <end position="393"/>
    </location>
</feature>
<organism evidence="2 3">
    <name type="scientific">Cercospora berteroae</name>
    <dbReference type="NCBI Taxonomy" id="357750"/>
    <lineage>
        <taxon>Eukaryota</taxon>
        <taxon>Fungi</taxon>
        <taxon>Dikarya</taxon>
        <taxon>Ascomycota</taxon>
        <taxon>Pezizomycotina</taxon>
        <taxon>Dothideomycetes</taxon>
        <taxon>Dothideomycetidae</taxon>
        <taxon>Mycosphaerellales</taxon>
        <taxon>Mycosphaerellaceae</taxon>
        <taxon>Cercospora</taxon>
    </lineage>
</organism>
<proteinExistence type="predicted"/>
<feature type="region of interest" description="Disordered" evidence="1">
    <location>
        <begin position="334"/>
        <end position="412"/>
    </location>
</feature>